<dbReference type="KEGG" id="tps:THAPS_6979"/>
<comment type="similarity">
    <text evidence="3">Belongs to the peptidase C56 family. HSP31-like subfamily.</text>
</comment>
<accession>B5YN08</accession>
<dbReference type="OMA" id="GEKTGFW"/>
<keyword evidence="6" id="KW-1185">Reference proteome</keyword>
<gene>
    <name evidence="5" type="ORF">THAPS_6979</name>
</gene>
<evidence type="ECO:0000256" key="3">
    <source>
        <dbReference type="ARBA" id="ARBA00038493"/>
    </source>
</evidence>
<feature type="domain" description="DJ-1/PfpI" evidence="4">
    <location>
        <begin position="46"/>
        <end position="238"/>
    </location>
</feature>
<evidence type="ECO:0000313" key="5">
    <source>
        <dbReference type="EMBL" id="ACI64903.1"/>
    </source>
</evidence>
<keyword evidence="1" id="KW-0346">Stress response</keyword>
<dbReference type="CDD" id="cd03141">
    <property type="entry name" value="GATase1_Hsp31_like"/>
    <property type="match status" value="1"/>
</dbReference>
<evidence type="ECO:0000259" key="4">
    <source>
        <dbReference type="Pfam" id="PF01965"/>
    </source>
</evidence>
<evidence type="ECO:0000256" key="2">
    <source>
        <dbReference type="ARBA" id="ARBA00023239"/>
    </source>
</evidence>
<dbReference type="InterPro" id="IPR002818">
    <property type="entry name" value="DJ-1/PfpI"/>
</dbReference>
<dbReference type="eggNOG" id="ENOG502RZ3Y">
    <property type="taxonomic scope" value="Eukaryota"/>
</dbReference>
<dbReference type="InterPro" id="IPR029062">
    <property type="entry name" value="Class_I_gatase-like"/>
</dbReference>
<evidence type="ECO:0000313" key="6">
    <source>
        <dbReference type="Proteomes" id="UP000001449"/>
    </source>
</evidence>
<dbReference type="GO" id="GO:0019243">
    <property type="term" value="P:methylglyoxal catabolic process to D-lactate via S-lactoyl-glutathione"/>
    <property type="evidence" value="ECO:0000318"/>
    <property type="project" value="GO_Central"/>
</dbReference>
<protein>
    <recommendedName>
        <fullName evidence="4">DJ-1/PfpI domain-containing protein</fullName>
    </recommendedName>
</protein>
<dbReference type="PANTHER" id="PTHR48094:SF11">
    <property type="entry name" value="GLUTATHIONE-INDEPENDENT GLYOXALASE HSP31-RELATED"/>
    <property type="match status" value="1"/>
</dbReference>
<dbReference type="AlphaFoldDB" id="B5YN08"/>
<dbReference type="Proteomes" id="UP000001449">
    <property type="component" value="Chromosome 7"/>
</dbReference>
<dbReference type="Pfam" id="PF01965">
    <property type="entry name" value="DJ-1_PfpI"/>
    <property type="match status" value="1"/>
</dbReference>
<evidence type="ECO:0000256" key="1">
    <source>
        <dbReference type="ARBA" id="ARBA00023016"/>
    </source>
</evidence>
<dbReference type="InParanoid" id="B5YN08"/>
<dbReference type="PANTHER" id="PTHR48094">
    <property type="entry name" value="PROTEIN/NUCLEIC ACID DEGLYCASE DJ-1-RELATED"/>
    <property type="match status" value="1"/>
</dbReference>
<sequence>MLRRPSAIRPSQPLVHFGQKERQTIESYDILISTLKGHKTGLWIEELAAPYYEFKKAGYEVEIASPEGGAVPIDAASLGEGFFTEPAKKFMHDAEAIGMLSHSTKLASIDFSTAADAIFICGGHGTCTDFADNGVLKAAIETMYSSDKIVSAVCHGPVSLPQCNKPDGTPLVKDKVVTGFKDSEELAVQLEKLVPFMLETKLKELGGKYESADDWNSKVCVDGKLVTGQNPQSSEACAAVVIGILSA</sequence>
<organism evidence="5 6">
    <name type="scientific">Thalassiosira pseudonana</name>
    <name type="common">Marine diatom</name>
    <name type="synonym">Cyclotella nana</name>
    <dbReference type="NCBI Taxonomy" id="35128"/>
    <lineage>
        <taxon>Eukaryota</taxon>
        <taxon>Sar</taxon>
        <taxon>Stramenopiles</taxon>
        <taxon>Ochrophyta</taxon>
        <taxon>Bacillariophyta</taxon>
        <taxon>Coscinodiscophyceae</taxon>
        <taxon>Thalassiosirophycidae</taxon>
        <taxon>Thalassiosirales</taxon>
        <taxon>Thalassiosiraceae</taxon>
        <taxon>Thalassiosira</taxon>
    </lineage>
</organism>
<reference evidence="5 6" key="2">
    <citation type="journal article" date="2008" name="Nature">
        <title>The Phaeodactylum genome reveals the evolutionary history of diatom genomes.</title>
        <authorList>
            <person name="Bowler C."/>
            <person name="Allen A.E."/>
            <person name="Badger J.H."/>
            <person name="Grimwood J."/>
            <person name="Jabbari K."/>
            <person name="Kuo A."/>
            <person name="Maheswari U."/>
            <person name="Martens C."/>
            <person name="Maumus F."/>
            <person name="Otillar R.P."/>
            <person name="Rayko E."/>
            <person name="Salamov A."/>
            <person name="Vandepoele K."/>
            <person name="Beszteri B."/>
            <person name="Gruber A."/>
            <person name="Heijde M."/>
            <person name="Katinka M."/>
            <person name="Mock T."/>
            <person name="Valentin K."/>
            <person name="Verret F."/>
            <person name="Berges J.A."/>
            <person name="Brownlee C."/>
            <person name="Cadoret J.P."/>
            <person name="Chiovitti A."/>
            <person name="Choi C.J."/>
            <person name="Coesel S."/>
            <person name="De Martino A."/>
            <person name="Detter J.C."/>
            <person name="Durkin C."/>
            <person name="Falciatore A."/>
            <person name="Fournet J."/>
            <person name="Haruta M."/>
            <person name="Huysman M.J."/>
            <person name="Jenkins B.D."/>
            <person name="Jiroutova K."/>
            <person name="Jorgensen R.E."/>
            <person name="Joubert Y."/>
            <person name="Kaplan A."/>
            <person name="Kroger N."/>
            <person name="Kroth P.G."/>
            <person name="La Roche J."/>
            <person name="Lindquist E."/>
            <person name="Lommer M."/>
            <person name="Martin-Jezequel V."/>
            <person name="Lopez P.J."/>
            <person name="Lucas S."/>
            <person name="Mangogna M."/>
            <person name="McGinnis K."/>
            <person name="Medlin L.K."/>
            <person name="Montsant A."/>
            <person name="Oudot-Le Secq M.P."/>
            <person name="Napoli C."/>
            <person name="Obornik M."/>
            <person name="Parker M.S."/>
            <person name="Petit J.L."/>
            <person name="Porcel B.M."/>
            <person name="Poulsen N."/>
            <person name="Robison M."/>
            <person name="Rychlewski L."/>
            <person name="Rynearson T.A."/>
            <person name="Schmutz J."/>
            <person name="Shapiro H."/>
            <person name="Siaut M."/>
            <person name="Stanley M."/>
            <person name="Sussman M.R."/>
            <person name="Taylor A.R."/>
            <person name="Vardi A."/>
            <person name="von Dassow P."/>
            <person name="Vyverman W."/>
            <person name="Willis A."/>
            <person name="Wyrwicz L.S."/>
            <person name="Rokhsar D.S."/>
            <person name="Weissenbach J."/>
            <person name="Armbrust E.V."/>
            <person name="Green B.R."/>
            <person name="Van de Peer Y."/>
            <person name="Grigoriev I.V."/>
        </authorList>
    </citation>
    <scope>NUCLEOTIDE SEQUENCE [LARGE SCALE GENOMIC DNA]</scope>
    <source>
        <strain evidence="5 6">CCMP1335</strain>
    </source>
</reference>
<dbReference type="Gene3D" id="3.40.50.880">
    <property type="match status" value="1"/>
</dbReference>
<reference evidence="5 6" key="1">
    <citation type="journal article" date="2004" name="Science">
        <title>The genome of the diatom Thalassiosira pseudonana: ecology, evolution, and metabolism.</title>
        <authorList>
            <person name="Armbrust E.V."/>
            <person name="Berges J.A."/>
            <person name="Bowler C."/>
            <person name="Green B.R."/>
            <person name="Martinez D."/>
            <person name="Putnam N.H."/>
            <person name="Zhou S."/>
            <person name="Allen A.E."/>
            <person name="Apt K.E."/>
            <person name="Bechner M."/>
            <person name="Brzezinski M.A."/>
            <person name="Chaal B.K."/>
            <person name="Chiovitti A."/>
            <person name="Davis A.K."/>
            <person name="Demarest M.S."/>
            <person name="Detter J.C."/>
            <person name="Glavina T."/>
            <person name="Goodstein D."/>
            <person name="Hadi M.Z."/>
            <person name="Hellsten U."/>
            <person name="Hildebrand M."/>
            <person name="Jenkins B.D."/>
            <person name="Jurka J."/>
            <person name="Kapitonov V.V."/>
            <person name="Kroger N."/>
            <person name="Lau W.W."/>
            <person name="Lane T.W."/>
            <person name="Larimer F.W."/>
            <person name="Lippmeier J.C."/>
            <person name="Lucas S."/>
            <person name="Medina M."/>
            <person name="Montsant A."/>
            <person name="Obornik M."/>
            <person name="Parker M.S."/>
            <person name="Palenik B."/>
            <person name="Pazour G.J."/>
            <person name="Richardson P.M."/>
            <person name="Rynearson T.A."/>
            <person name="Saito M.A."/>
            <person name="Schwartz D.C."/>
            <person name="Thamatrakoln K."/>
            <person name="Valentin K."/>
            <person name="Vardi A."/>
            <person name="Wilkerson F.P."/>
            <person name="Rokhsar D.S."/>
        </authorList>
    </citation>
    <scope>NUCLEOTIDE SEQUENCE [LARGE SCALE GENOMIC DNA]</scope>
    <source>
        <strain evidence="5 6">CCMP1335</strain>
    </source>
</reference>
<dbReference type="InterPro" id="IPR050325">
    <property type="entry name" value="Prot/Nucl_acid_deglycase"/>
</dbReference>
<dbReference type="GO" id="GO:0005737">
    <property type="term" value="C:cytoplasm"/>
    <property type="evidence" value="ECO:0000318"/>
    <property type="project" value="GO_Central"/>
</dbReference>
<proteinExistence type="inferred from homology"/>
<dbReference type="STRING" id="35128.B5YN08"/>
<dbReference type="GO" id="GO:0019172">
    <property type="term" value="F:glyoxalase III activity"/>
    <property type="evidence" value="ECO:0000318"/>
    <property type="project" value="GO_Central"/>
</dbReference>
<dbReference type="PaxDb" id="35128-Thaps6979"/>
<name>B5YN08_THAPS</name>
<dbReference type="HOGENOM" id="CLU_070319_2_0_1"/>
<dbReference type="RefSeq" id="XP_002296186.1">
    <property type="nucleotide sequence ID" value="XM_002296150.1"/>
</dbReference>
<keyword evidence="2" id="KW-0456">Lyase</keyword>
<dbReference type="SUPFAM" id="SSF52317">
    <property type="entry name" value="Class I glutamine amidotransferase-like"/>
    <property type="match status" value="1"/>
</dbReference>
<dbReference type="GeneID" id="7444122"/>
<dbReference type="EMBL" id="CP001160">
    <property type="protein sequence ID" value="ACI64903.1"/>
    <property type="molecule type" value="Genomic_DNA"/>
</dbReference>